<evidence type="ECO:0008006" key="3">
    <source>
        <dbReference type="Google" id="ProtNLM"/>
    </source>
</evidence>
<organism evidence="1 2">
    <name type="scientific">Stichopus japonicus</name>
    <name type="common">Sea cucumber</name>
    <dbReference type="NCBI Taxonomy" id="307972"/>
    <lineage>
        <taxon>Eukaryota</taxon>
        <taxon>Metazoa</taxon>
        <taxon>Echinodermata</taxon>
        <taxon>Eleutherozoa</taxon>
        <taxon>Echinozoa</taxon>
        <taxon>Holothuroidea</taxon>
        <taxon>Aspidochirotacea</taxon>
        <taxon>Aspidochirotida</taxon>
        <taxon>Stichopodidae</taxon>
        <taxon>Apostichopus</taxon>
    </lineage>
</organism>
<dbReference type="PANTHER" id="PTHR31025">
    <property type="entry name" value="SI:CH211-196P9.1-RELATED"/>
    <property type="match status" value="1"/>
</dbReference>
<sequence length="389" mass="44372">MSVSPHDTMSVSSSDDLQSIEAKFRQGTWPAMFEIPKLGPELEIILEAGNIRYKTDQVQLFLGKDMKSHLLSALTNKSWEYKAYPSHLEFVEVAKGVISKYPCLVEKGASSGCDGLVNSLKYKMGNMRSKMRSVGCFEMKVNSRKRSDNEASVSPKFKKPKRAELNYLPDLPNGEDDASIEVYRKTLIAEVQKRKKDMKEIHSLMTRTFAHRRQELVLTSLSVTDIMERWPGLFMTSGLYAEFGRLTNMKLNETFFASLNKHLARMVQMLKSRQGVHSLAIQQELQSSEGKDIVSRRTAVLRSLPFYFKEKQKYYKDFEDAALEEEIRDSKQRIAVVGGIGDHVNICIIIDGNVVMEDISDFPCAVALYFGIHYCLNLQYCEQQGKPWN</sequence>
<accession>A0A2G8JFQ7</accession>
<proteinExistence type="predicted"/>
<protein>
    <recommendedName>
        <fullName evidence="3">Sterile alpha motif domain-containing protein 3-like</fullName>
    </recommendedName>
</protein>
<comment type="caution">
    <text evidence="1">The sequence shown here is derived from an EMBL/GenBank/DDBJ whole genome shotgun (WGS) entry which is preliminary data.</text>
</comment>
<dbReference type="AlphaFoldDB" id="A0A2G8JFQ7"/>
<name>A0A2G8JFQ7_STIJA</name>
<dbReference type="EMBL" id="MRZV01002139">
    <property type="protein sequence ID" value="PIK34558.1"/>
    <property type="molecule type" value="Genomic_DNA"/>
</dbReference>
<dbReference type="Proteomes" id="UP000230750">
    <property type="component" value="Unassembled WGS sequence"/>
</dbReference>
<evidence type="ECO:0000313" key="2">
    <source>
        <dbReference type="Proteomes" id="UP000230750"/>
    </source>
</evidence>
<reference evidence="1 2" key="1">
    <citation type="journal article" date="2017" name="PLoS Biol.">
        <title>The sea cucumber genome provides insights into morphological evolution and visceral regeneration.</title>
        <authorList>
            <person name="Zhang X."/>
            <person name="Sun L."/>
            <person name="Yuan J."/>
            <person name="Sun Y."/>
            <person name="Gao Y."/>
            <person name="Zhang L."/>
            <person name="Li S."/>
            <person name="Dai H."/>
            <person name="Hamel J.F."/>
            <person name="Liu C."/>
            <person name="Yu Y."/>
            <person name="Liu S."/>
            <person name="Lin W."/>
            <person name="Guo K."/>
            <person name="Jin S."/>
            <person name="Xu P."/>
            <person name="Storey K.B."/>
            <person name="Huan P."/>
            <person name="Zhang T."/>
            <person name="Zhou Y."/>
            <person name="Zhang J."/>
            <person name="Lin C."/>
            <person name="Li X."/>
            <person name="Xing L."/>
            <person name="Huo D."/>
            <person name="Sun M."/>
            <person name="Wang L."/>
            <person name="Mercier A."/>
            <person name="Li F."/>
            <person name="Yang H."/>
            <person name="Xiang J."/>
        </authorList>
    </citation>
    <scope>NUCLEOTIDE SEQUENCE [LARGE SCALE GENOMIC DNA]</scope>
    <source>
        <strain evidence="1">Shaxun</strain>
        <tissue evidence="1">Muscle</tissue>
    </source>
</reference>
<evidence type="ECO:0000313" key="1">
    <source>
        <dbReference type="EMBL" id="PIK34558.1"/>
    </source>
</evidence>
<dbReference type="PANTHER" id="PTHR31025:SF19">
    <property type="entry name" value="SI:CH73-42K18.1-RELATED"/>
    <property type="match status" value="1"/>
</dbReference>
<gene>
    <name evidence="1" type="ORF">BSL78_28619</name>
</gene>
<dbReference type="OrthoDB" id="8948707at2759"/>
<keyword evidence="2" id="KW-1185">Reference proteome</keyword>